<reference evidence="1 4" key="2">
    <citation type="journal article" date="2019" name="Nat. Commun.">
        <title>A new type of DNA phosphorothioation-based antiviral system in archaea.</title>
        <authorList>
            <person name="Xiong L."/>
            <person name="Liu S."/>
            <person name="Chen S."/>
            <person name="Xiao Y."/>
            <person name="Zhu B."/>
            <person name="Gao Y."/>
            <person name="Zhang Y."/>
            <person name="Chen B."/>
            <person name="Luo J."/>
            <person name="Deng Z."/>
            <person name="Chen X."/>
            <person name="Wang L."/>
            <person name="Chen S."/>
        </authorList>
    </citation>
    <scope>NUCLEOTIDE SEQUENCE [LARGE SCALE GENOMIC DNA]</scope>
    <source>
        <strain evidence="1 4">CGMCC 1.10331</strain>
    </source>
</reference>
<evidence type="ECO:0000313" key="3">
    <source>
        <dbReference type="Proteomes" id="UP000236740"/>
    </source>
</evidence>
<keyword evidence="3" id="KW-1185">Reference proteome</keyword>
<dbReference type="OrthoDB" id="350940at2157"/>
<reference evidence="2 3" key="1">
    <citation type="submission" date="2016-10" db="EMBL/GenBank/DDBJ databases">
        <authorList>
            <person name="de Groot N.N."/>
        </authorList>
    </citation>
    <scope>NUCLEOTIDE SEQUENCE [LARGE SCALE GENOMIC DNA]</scope>
    <source>
        <strain evidence="2 3">CGMCC 1.10331</strain>
    </source>
</reference>
<dbReference type="EMBL" id="FNVN01000002">
    <property type="protein sequence ID" value="SEG34744.1"/>
    <property type="molecule type" value="Genomic_DNA"/>
</dbReference>
<sequence length="71" mass="8201">MVKITKTTGYSRKVQADRFEPVEVHETVTLEFDGSDSPDEIEQAVEEAFWESRANVERRLAEVLTELKTEE</sequence>
<dbReference type="EMBL" id="CP031311">
    <property type="protein sequence ID" value="QCC48121.1"/>
    <property type="molecule type" value="Genomic_DNA"/>
</dbReference>
<proteinExistence type="predicted"/>
<gene>
    <name evidence="1" type="ORF">DV707_10860</name>
    <name evidence="2" type="ORF">SAMN04488133_1965</name>
</gene>
<dbReference type="KEGG" id="hlm:DV707_10860"/>
<dbReference type="RefSeq" id="WP_103991677.1">
    <property type="nucleotide sequence ID" value="NZ_CP031311.1"/>
</dbReference>
<evidence type="ECO:0000313" key="4">
    <source>
        <dbReference type="Proteomes" id="UP000296733"/>
    </source>
</evidence>
<accession>A0A1H5ZFB0</accession>
<dbReference type="Proteomes" id="UP000236740">
    <property type="component" value="Unassembled WGS sequence"/>
</dbReference>
<dbReference type="AlphaFoldDB" id="A0A1H5ZFB0"/>
<dbReference type="Proteomes" id="UP000296733">
    <property type="component" value="Chromosome"/>
</dbReference>
<dbReference type="GeneID" id="39858600"/>
<organism evidence="2 3">
    <name type="scientific">Halobellus limi</name>
    <dbReference type="NCBI Taxonomy" id="699433"/>
    <lineage>
        <taxon>Archaea</taxon>
        <taxon>Methanobacteriati</taxon>
        <taxon>Methanobacteriota</taxon>
        <taxon>Stenosarchaea group</taxon>
        <taxon>Halobacteria</taxon>
        <taxon>Halobacteriales</taxon>
        <taxon>Haloferacaceae</taxon>
        <taxon>Halobellus</taxon>
    </lineage>
</organism>
<evidence type="ECO:0000313" key="2">
    <source>
        <dbReference type="EMBL" id="SEG34744.1"/>
    </source>
</evidence>
<evidence type="ECO:0000313" key="1">
    <source>
        <dbReference type="EMBL" id="QCC48121.1"/>
    </source>
</evidence>
<protein>
    <submittedName>
        <fullName evidence="2">Uncharacterized protein</fullName>
    </submittedName>
</protein>
<name>A0A1H5ZFB0_9EURY</name>